<dbReference type="EMBL" id="KV418145">
    <property type="protein sequence ID" value="KZP03171.1"/>
    <property type="molecule type" value="Genomic_DNA"/>
</dbReference>
<accession>A0A167TQA3</accession>
<organism evidence="1">
    <name type="scientific">Athelia psychrophila</name>
    <dbReference type="NCBI Taxonomy" id="1759441"/>
    <lineage>
        <taxon>Eukaryota</taxon>
        <taxon>Fungi</taxon>
        <taxon>Dikarya</taxon>
        <taxon>Basidiomycota</taxon>
        <taxon>Agaricomycotina</taxon>
        <taxon>Agaricomycetes</taxon>
        <taxon>Agaricomycetidae</taxon>
        <taxon>Atheliales</taxon>
        <taxon>Atheliaceae</taxon>
        <taxon>Athelia</taxon>
    </lineage>
</organism>
<dbReference type="OrthoDB" id="3251176at2759"/>
<dbReference type="AlphaFoldDB" id="A0A167TQA3"/>
<evidence type="ECO:0000313" key="1">
    <source>
        <dbReference type="EMBL" id="KZP03171.1"/>
    </source>
</evidence>
<protein>
    <submittedName>
        <fullName evidence="1">Uncharacterized protein</fullName>
    </submittedName>
</protein>
<reference evidence="1" key="1">
    <citation type="journal article" date="2016" name="Mol. Biol. Evol.">
        <title>Comparative Genomics of Early-Diverging Mushroom-Forming Fungi Provides Insights into the Origins of Lignocellulose Decay Capabilities.</title>
        <authorList>
            <person name="Nagy L.G."/>
            <person name="Riley R."/>
            <person name="Tritt A."/>
            <person name="Adam C."/>
            <person name="Daum C."/>
            <person name="Floudas D."/>
            <person name="Sun H."/>
            <person name="Yadav J.S."/>
            <person name="Pangilinan J."/>
            <person name="Larsson K.H."/>
            <person name="Matsuura K."/>
            <person name="Barry K."/>
            <person name="Labutti K."/>
            <person name="Kuo R."/>
            <person name="Ohm R.A."/>
            <person name="Bhattacharya S.S."/>
            <person name="Shirouzu T."/>
            <person name="Yoshinaga Y."/>
            <person name="Martin F.M."/>
            <person name="Grigoriev I.V."/>
            <person name="Hibbett D.S."/>
        </authorList>
    </citation>
    <scope>NUCLEOTIDE SEQUENCE [LARGE SCALE GENOMIC DNA]</scope>
    <source>
        <strain evidence="1">CBS 109695</strain>
    </source>
</reference>
<gene>
    <name evidence="1" type="ORF">FIBSPDRAFT_769325</name>
</gene>
<proteinExistence type="predicted"/>
<name>A0A167TQA3_9AGAM</name>
<sequence length="205" mass="23323">MTLNTIKLGEDDFTFDRTSVPDPPAIHFSENLTQLFAHWHCSDLLKINGRGIPIKYWSLIYQSKHGDKVGAWAKLRGPWGIYKFLVEERERYSTEATFWAAYSIDGVHMTQTQILARMAKARSSQAAQDVQDAMHFFNNDLAHPDADSYFTYKKLGHIVLLTKPADISKRWRALLTNNPVIALRWALIRDAECAQNTAALVSINA</sequence>